<evidence type="ECO:0000313" key="1">
    <source>
        <dbReference type="EMBL" id="KAK6627992.1"/>
    </source>
</evidence>
<dbReference type="Proteomes" id="UP001359485">
    <property type="component" value="Unassembled WGS sequence"/>
</dbReference>
<protein>
    <submittedName>
        <fullName evidence="1">Uncharacterized protein</fullName>
    </submittedName>
</protein>
<dbReference type="EMBL" id="JAWJWF010000045">
    <property type="protein sequence ID" value="KAK6627992.1"/>
    <property type="molecule type" value="Genomic_DNA"/>
</dbReference>
<reference evidence="1 2" key="1">
    <citation type="submission" date="2023-09" db="EMBL/GenBank/DDBJ databases">
        <title>Genomes of two closely related lineages of the louse Polyplax serrata with different host specificities.</title>
        <authorList>
            <person name="Martinu J."/>
            <person name="Tarabai H."/>
            <person name="Stefka J."/>
            <person name="Hypsa V."/>
        </authorList>
    </citation>
    <scope>NUCLEOTIDE SEQUENCE [LARGE SCALE GENOMIC DNA]</scope>
    <source>
        <strain evidence="1">98ZLc_SE</strain>
    </source>
</reference>
<name>A0ABR1AXE7_POLSC</name>
<accession>A0ABR1AXE7</accession>
<sequence>MNPNEIDQSTFILSDRIIAVISVTRTSLEQLTSRQDEDDFHAREAIRVGVMLRGVDGSTRDLDRILLFVEQTITNGAIVWFVAVEPIV</sequence>
<keyword evidence="2" id="KW-1185">Reference proteome</keyword>
<gene>
    <name evidence="1" type="ORF">RUM44_010474</name>
</gene>
<organism evidence="1 2">
    <name type="scientific">Polyplax serrata</name>
    <name type="common">Common mouse louse</name>
    <dbReference type="NCBI Taxonomy" id="468196"/>
    <lineage>
        <taxon>Eukaryota</taxon>
        <taxon>Metazoa</taxon>
        <taxon>Ecdysozoa</taxon>
        <taxon>Arthropoda</taxon>
        <taxon>Hexapoda</taxon>
        <taxon>Insecta</taxon>
        <taxon>Pterygota</taxon>
        <taxon>Neoptera</taxon>
        <taxon>Paraneoptera</taxon>
        <taxon>Psocodea</taxon>
        <taxon>Troctomorpha</taxon>
        <taxon>Phthiraptera</taxon>
        <taxon>Anoplura</taxon>
        <taxon>Polyplacidae</taxon>
        <taxon>Polyplax</taxon>
    </lineage>
</organism>
<comment type="caution">
    <text evidence="1">The sequence shown here is derived from an EMBL/GenBank/DDBJ whole genome shotgun (WGS) entry which is preliminary data.</text>
</comment>
<proteinExistence type="predicted"/>
<evidence type="ECO:0000313" key="2">
    <source>
        <dbReference type="Proteomes" id="UP001359485"/>
    </source>
</evidence>